<dbReference type="Pfam" id="PF00383">
    <property type="entry name" value="dCMP_cyt_deam_1"/>
    <property type="match status" value="1"/>
</dbReference>
<evidence type="ECO:0000259" key="13">
    <source>
        <dbReference type="PROSITE" id="PS51747"/>
    </source>
</evidence>
<dbReference type="InterPro" id="IPR050202">
    <property type="entry name" value="Cyt/Deoxycyt_deaminase"/>
</dbReference>
<dbReference type="GO" id="GO:0004126">
    <property type="term" value="F:cytidine deaminase activity"/>
    <property type="evidence" value="ECO:0007669"/>
    <property type="project" value="UniProtKB-EC"/>
</dbReference>
<dbReference type="Gene3D" id="3.40.140.10">
    <property type="entry name" value="Cytidine Deaminase, domain 2"/>
    <property type="match status" value="1"/>
</dbReference>
<dbReference type="InterPro" id="IPR002125">
    <property type="entry name" value="CMP_dCMP_dom"/>
</dbReference>
<dbReference type="EMBL" id="JBBPCC010000011">
    <property type="protein sequence ID" value="MEK8129669.1"/>
    <property type="molecule type" value="Genomic_DNA"/>
</dbReference>
<evidence type="ECO:0000256" key="3">
    <source>
        <dbReference type="ARBA" id="ARBA00006576"/>
    </source>
</evidence>
<comment type="function">
    <text evidence="2 12">This enzyme scavenges exogenous and endogenous cytidine and 2'-deoxycytidine for UMP synthesis.</text>
</comment>
<evidence type="ECO:0000313" key="15">
    <source>
        <dbReference type="Proteomes" id="UP001469365"/>
    </source>
</evidence>
<accession>A0ABU9DLD1</accession>
<dbReference type="RefSeq" id="WP_341416788.1">
    <property type="nucleotide sequence ID" value="NZ_JBBPCC010000011.1"/>
</dbReference>
<keyword evidence="6 12" id="KW-0479">Metal-binding</keyword>
<dbReference type="PROSITE" id="PS51747">
    <property type="entry name" value="CYT_DCMP_DEAMINASES_2"/>
    <property type="match status" value="1"/>
</dbReference>
<sequence>MEARELIELARQARERAYTPYSHFKVGSALLDSEGHVHLGCNVENAAFGPTNCAERTALHRAIADGAAPRSFKALAVIGDTAQPISPCGVCRQVLIELCAPDMPVYLANLQGELAQTTVGALLPGAFTSHDLDGGQRN</sequence>
<evidence type="ECO:0000256" key="7">
    <source>
        <dbReference type="ARBA" id="ARBA00022801"/>
    </source>
</evidence>
<gene>
    <name evidence="14" type="ORF">WMW72_17320</name>
</gene>
<dbReference type="CDD" id="cd01283">
    <property type="entry name" value="cytidine_deaminase"/>
    <property type="match status" value="1"/>
</dbReference>
<comment type="similarity">
    <text evidence="3 12">Belongs to the cytidine and deoxycytidylate deaminase family.</text>
</comment>
<reference evidence="14 15" key="1">
    <citation type="submission" date="2024-04" db="EMBL/GenBank/DDBJ databases">
        <title>draft genome sequnece of Paenibacillus filicis.</title>
        <authorList>
            <person name="Kim D.-U."/>
        </authorList>
    </citation>
    <scope>NUCLEOTIDE SEQUENCE [LARGE SCALE GENOMIC DNA]</scope>
    <source>
        <strain evidence="14 15">KACC14197</strain>
    </source>
</reference>
<evidence type="ECO:0000256" key="5">
    <source>
        <dbReference type="ARBA" id="ARBA00018266"/>
    </source>
</evidence>
<evidence type="ECO:0000256" key="6">
    <source>
        <dbReference type="ARBA" id="ARBA00022723"/>
    </source>
</evidence>
<keyword evidence="15" id="KW-1185">Reference proteome</keyword>
<dbReference type="InterPro" id="IPR016192">
    <property type="entry name" value="APOBEC/CMP_deaminase_Zn-bd"/>
</dbReference>
<dbReference type="NCBIfam" id="NF004064">
    <property type="entry name" value="PRK05578.1"/>
    <property type="match status" value="1"/>
</dbReference>
<comment type="cofactor">
    <cofactor evidence="1 12">
        <name>Zn(2+)</name>
        <dbReference type="ChEBI" id="CHEBI:29105"/>
    </cofactor>
</comment>
<evidence type="ECO:0000256" key="1">
    <source>
        <dbReference type="ARBA" id="ARBA00001947"/>
    </source>
</evidence>
<comment type="catalytic activity">
    <reaction evidence="11 12">
        <text>cytidine + H2O + H(+) = uridine + NH4(+)</text>
        <dbReference type="Rhea" id="RHEA:16069"/>
        <dbReference type="ChEBI" id="CHEBI:15377"/>
        <dbReference type="ChEBI" id="CHEBI:15378"/>
        <dbReference type="ChEBI" id="CHEBI:16704"/>
        <dbReference type="ChEBI" id="CHEBI:17562"/>
        <dbReference type="ChEBI" id="CHEBI:28938"/>
        <dbReference type="EC" id="3.5.4.5"/>
    </reaction>
</comment>
<dbReference type="Proteomes" id="UP001469365">
    <property type="component" value="Unassembled WGS sequence"/>
</dbReference>
<evidence type="ECO:0000256" key="10">
    <source>
        <dbReference type="ARBA" id="ARBA00049252"/>
    </source>
</evidence>
<comment type="catalytic activity">
    <reaction evidence="10 12">
        <text>2'-deoxycytidine + H2O + H(+) = 2'-deoxyuridine + NH4(+)</text>
        <dbReference type="Rhea" id="RHEA:13433"/>
        <dbReference type="ChEBI" id="CHEBI:15377"/>
        <dbReference type="ChEBI" id="CHEBI:15378"/>
        <dbReference type="ChEBI" id="CHEBI:15698"/>
        <dbReference type="ChEBI" id="CHEBI:16450"/>
        <dbReference type="ChEBI" id="CHEBI:28938"/>
        <dbReference type="EC" id="3.5.4.5"/>
    </reaction>
</comment>
<dbReference type="PANTHER" id="PTHR11644">
    <property type="entry name" value="CYTIDINE DEAMINASE"/>
    <property type="match status" value="1"/>
</dbReference>
<evidence type="ECO:0000256" key="2">
    <source>
        <dbReference type="ARBA" id="ARBA00003949"/>
    </source>
</evidence>
<dbReference type="InterPro" id="IPR016193">
    <property type="entry name" value="Cytidine_deaminase-like"/>
</dbReference>
<evidence type="ECO:0000313" key="14">
    <source>
        <dbReference type="EMBL" id="MEK8129669.1"/>
    </source>
</evidence>
<evidence type="ECO:0000256" key="8">
    <source>
        <dbReference type="ARBA" id="ARBA00022833"/>
    </source>
</evidence>
<dbReference type="EC" id="3.5.4.5" evidence="4 12"/>
<evidence type="ECO:0000256" key="12">
    <source>
        <dbReference type="RuleBase" id="RU364006"/>
    </source>
</evidence>
<dbReference type="InterPro" id="IPR006262">
    <property type="entry name" value="Cyt_deam_tetra"/>
</dbReference>
<proteinExistence type="inferred from homology"/>
<dbReference type="SUPFAM" id="SSF53927">
    <property type="entry name" value="Cytidine deaminase-like"/>
    <property type="match status" value="1"/>
</dbReference>
<evidence type="ECO:0000256" key="4">
    <source>
        <dbReference type="ARBA" id="ARBA00012783"/>
    </source>
</evidence>
<name>A0ABU9DLD1_9BACL</name>
<dbReference type="PROSITE" id="PS00903">
    <property type="entry name" value="CYT_DCMP_DEAMINASES_1"/>
    <property type="match status" value="1"/>
</dbReference>
<dbReference type="PANTHER" id="PTHR11644:SF2">
    <property type="entry name" value="CYTIDINE DEAMINASE"/>
    <property type="match status" value="1"/>
</dbReference>
<keyword evidence="7 12" id="KW-0378">Hydrolase</keyword>
<feature type="domain" description="CMP/dCMP-type deaminase" evidence="13">
    <location>
        <begin position="1"/>
        <end position="130"/>
    </location>
</feature>
<comment type="caution">
    <text evidence="14">The sequence shown here is derived from an EMBL/GenBank/DDBJ whole genome shotgun (WGS) entry which is preliminary data.</text>
</comment>
<protein>
    <recommendedName>
        <fullName evidence="5 12">Cytidine deaminase</fullName>
        <ecNumber evidence="4 12">3.5.4.5</ecNumber>
    </recommendedName>
    <alternativeName>
        <fullName evidence="9 12">Cytidine aminohydrolase</fullName>
    </alternativeName>
</protein>
<evidence type="ECO:0000256" key="9">
    <source>
        <dbReference type="ARBA" id="ARBA00032005"/>
    </source>
</evidence>
<dbReference type="NCBIfam" id="TIGR01354">
    <property type="entry name" value="cyt_deam_tetra"/>
    <property type="match status" value="1"/>
</dbReference>
<keyword evidence="8 12" id="KW-0862">Zinc</keyword>
<evidence type="ECO:0000256" key="11">
    <source>
        <dbReference type="ARBA" id="ARBA00049558"/>
    </source>
</evidence>
<organism evidence="14 15">
    <name type="scientific">Paenibacillus filicis</name>
    <dbReference type="NCBI Taxonomy" id="669464"/>
    <lineage>
        <taxon>Bacteria</taxon>
        <taxon>Bacillati</taxon>
        <taxon>Bacillota</taxon>
        <taxon>Bacilli</taxon>
        <taxon>Bacillales</taxon>
        <taxon>Paenibacillaceae</taxon>
        <taxon>Paenibacillus</taxon>
    </lineage>
</organism>